<dbReference type="InterPro" id="IPR015915">
    <property type="entry name" value="Kelch-typ_b-propeller"/>
</dbReference>
<feature type="region of interest" description="Disordered" evidence="4">
    <location>
        <begin position="498"/>
        <end position="540"/>
    </location>
</feature>
<feature type="region of interest" description="Disordered" evidence="4">
    <location>
        <begin position="388"/>
        <end position="426"/>
    </location>
</feature>
<keyword evidence="3" id="KW-0175">Coiled coil</keyword>
<organism evidence="5 6">
    <name type="scientific">Dispira parvispora</name>
    <dbReference type="NCBI Taxonomy" id="1520584"/>
    <lineage>
        <taxon>Eukaryota</taxon>
        <taxon>Fungi</taxon>
        <taxon>Fungi incertae sedis</taxon>
        <taxon>Zoopagomycota</taxon>
        <taxon>Kickxellomycotina</taxon>
        <taxon>Dimargaritomycetes</taxon>
        <taxon>Dimargaritales</taxon>
        <taxon>Dimargaritaceae</taxon>
        <taxon>Dispira</taxon>
    </lineage>
</organism>
<dbReference type="EMBL" id="JANBPY010000004">
    <property type="protein sequence ID" value="KAJ1970174.1"/>
    <property type="molecule type" value="Genomic_DNA"/>
</dbReference>
<sequence>MPNKRATAAGLMGSSPSQGKTSGGVHDTFLASPATRPMQSKHMSTLPPSTNVPVSSSHLTPGSAQPPPCFQMTWKGFKHPKHPAFPRCEFTAAYGEREGIGLIFGGRYGQEFYQNLVQFDPQRLQFEVLQTTGSPPSPRFGHCALFIGRAMLVFGGQLEDGSYNDSQVYMYALQHARWFSLKPEGPNLAGRVGHGCSLYGHSMCVSFGLTGVGSTNEVALFDLRTVKQGGAKWEMIQISPDSGPQPPKRAYHSSCIVDHQLYIFGGFDGSQFFDDLWVLDLQRRTWTQLQPQGASPLARARHSAFAIDGHIVLFGGHTAGNQVCRDMCSYSIKDNKWYYNGQVDRSWTRRPWGRFMATRTRLFYLGGKIPDGETPYVVFTAQPRHPIQSSEVYSPNTSSLSLNASDSRDNAIGPPSASQSHSTMASLQSVLNNTQHTESTQGSVVNAVAPRESEPNPAPDHSPPQQQEGQGNTPRSSQPMNTALAPQPSEIALTHIRPSVSDPHQPPSLQDSALPSPKDSNEQLDHISSRARQSNKNADRRLTIELRNRLSVARSPSAETGGMALADRVSSNLALNSDPELALVRSESATSLNQEQRPLVSVRSPLAHFVGGADSQTLSADGSGGANSPVSVDRNAATATLSGAEGSSISPIGPTPMPPQSSRRPSDPNLLPRKSHLRPKAPLANVSDVSSPTTPSPVMAPPDNNPAEDLIRDAWRSVRGVVQSSNLSSLSEHSSPTTSSSLDFPANTFSEEQMRSIQANPIQAKLLQALLRLHRDLLDAKNTVSTLTQSAVERIGDAERARQNALQEALYLRTKWQAVEDANPHLLQHTESTRLAHMERQLANLINDNNALRTQLHEVNSRLEQTHQRMNDAHRTVNDTRTEQARLEEICGETQTELASMTSNREELMQERAKLLGENQSLRSELNIRVQQAEVTLQELNGLRASDQKLQQVLQTTLVTTTAAEGRATKLQEQLTTAQSRVEELEISHLELKHQMEQQALTLKRTQSQVESANAQRSALETQLQGLQTLATLVEESDMKEEVIAKLESQVGQSATRIRQLEAELRQAHTHLDNYRMTVGEAPGHEGGSSSIDGNSRGLGDSPALKPSSSMTALNVQHKLRSMEMSYLQSQRELNQTRKHLAELRLEKHDSDEKRRATEAQLQERAIQLENAYAKTRAFLRLLQEAAAQESSSSTLVDNRVGSSAVSPQNQKQLVSSVEQLVEMGAHNKTEPITVGPLLNIPAIRNAILALDATTGSPYHQGEENAGNGRPESPAANGKLYADRIDSPSEATISSSLTGRRSLSATSTPEKPLRMADHHSSNILTPASTPIQ</sequence>
<keyword evidence="6" id="KW-1185">Reference proteome</keyword>
<feature type="region of interest" description="Disordered" evidence="4">
    <location>
        <begin position="450"/>
        <end position="483"/>
    </location>
</feature>
<dbReference type="PANTHER" id="PTHR46647:SF1">
    <property type="entry name" value="RAB9 EFFECTOR PROTEIN WITH KELCH MOTIFS"/>
    <property type="match status" value="1"/>
</dbReference>
<dbReference type="OrthoDB" id="45365at2759"/>
<evidence type="ECO:0008006" key="7">
    <source>
        <dbReference type="Google" id="ProtNLM"/>
    </source>
</evidence>
<feature type="compositionally biased region" description="Basic and acidic residues" evidence="4">
    <location>
        <begin position="1311"/>
        <end position="1320"/>
    </location>
</feature>
<protein>
    <recommendedName>
        <fullName evidence="7">Tip elongation aberrant protein 1</fullName>
    </recommendedName>
</protein>
<gene>
    <name evidence="5" type="ORF">IWQ62_000143</name>
</gene>
<comment type="caution">
    <text evidence="5">The sequence shown here is derived from an EMBL/GenBank/DDBJ whole genome shotgun (WGS) entry which is preliminary data.</text>
</comment>
<dbReference type="Proteomes" id="UP001150925">
    <property type="component" value="Unassembled WGS sequence"/>
</dbReference>
<feature type="compositionally biased region" description="Polar residues" evidence="4">
    <location>
        <begin position="37"/>
        <end position="63"/>
    </location>
</feature>
<feature type="region of interest" description="Disordered" evidence="4">
    <location>
        <begin position="1078"/>
        <end position="1112"/>
    </location>
</feature>
<dbReference type="InterPro" id="IPR052124">
    <property type="entry name" value="Rab9_kelch_effector"/>
</dbReference>
<feature type="compositionally biased region" description="Polar residues" evidence="4">
    <location>
        <begin position="463"/>
        <end position="481"/>
    </location>
</feature>
<feature type="region of interest" description="Disordered" evidence="4">
    <location>
        <begin position="1"/>
        <end position="65"/>
    </location>
</feature>
<feature type="compositionally biased region" description="Low complexity" evidence="4">
    <location>
        <begin position="724"/>
        <end position="742"/>
    </location>
</feature>
<feature type="compositionally biased region" description="Pro residues" evidence="4">
    <location>
        <begin position="694"/>
        <end position="704"/>
    </location>
</feature>
<dbReference type="InterPro" id="IPR011043">
    <property type="entry name" value="Gal_Oxase/kelch_b-propeller"/>
</dbReference>
<feature type="coiled-coil region" evidence="3">
    <location>
        <begin position="1127"/>
        <end position="1161"/>
    </location>
</feature>
<dbReference type="PANTHER" id="PTHR46647">
    <property type="entry name" value="RAB9 EFFECTOR PROTEIN WITH KELCH MOTIFS"/>
    <property type="match status" value="1"/>
</dbReference>
<evidence type="ECO:0000256" key="3">
    <source>
        <dbReference type="SAM" id="Coils"/>
    </source>
</evidence>
<feature type="region of interest" description="Disordered" evidence="4">
    <location>
        <begin position="640"/>
        <end position="708"/>
    </location>
</feature>
<feature type="compositionally biased region" description="Polar residues" evidence="4">
    <location>
        <begin position="416"/>
        <end position="426"/>
    </location>
</feature>
<feature type="coiled-coil region" evidence="3">
    <location>
        <begin position="968"/>
        <end position="1078"/>
    </location>
</feature>
<dbReference type="InterPro" id="IPR006652">
    <property type="entry name" value="Kelch_1"/>
</dbReference>
<feature type="compositionally biased region" description="Polar residues" evidence="4">
    <location>
        <begin position="1321"/>
        <end position="1332"/>
    </location>
</feature>
<proteinExistence type="predicted"/>
<feature type="region of interest" description="Disordered" evidence="4">
    <location>
        <begin position="1256"/>
        <end position="1332"/>
    </location>
</feature>
<evidence type="ECO:0000256" key="1">
    <source>
        <dbReference type="ARBA" id="ARBA00022441"/>
    </source>
</evidence>
<reference evidence="5" key="1">
    <citation type="submission" date="2022-07" db="EMBL/GenBank/DDBJ databases">
        <title>Phylogenomic reconstructions and comparative analyses of Kickxellomycotina fungi.</title>
        <authorList>
            <person name="Reynolds N.K."/>
            <person name="Stajich J.E."/>
            <person name="Barry K."/>
            <person name="Grigoriev I.V."/>
            <person name="Crous P."/>
            <person name="Smith M.E."/>
        </authorList>
    </citation>
    <scope>NUCLEOTIDE SEQUENCE</scope>
    <source>
        <strain evidence="5">RSA 1196</strain>
    </source>
</reference>
<dbReference type="SUPFAM" id="SSF50965">
    <property type="entry name" value="Galactose oxidase, central domain"/>
    <property type="match status" value="2"/>
</dbReference>
<keyword evidence="1" id="KW-0880">Kelch repeat</keyword>
<dbReference type="Pfam" id="PF24681">
    <property type="entry name" value="Kelch_KLHDC2_KLHL20_DRC7"/>
    <property type="match status" value="1"/>
</dbReference>
<feature type="compositionally biased region" description="Basic and acidic residues" evidence="4">
    <location>
        <begin position="519"/>
        <end position="528"/>
    </location>
</feature>
<feature type="compositionally biased region" description="Polar residues" evidence="4">
    <location>
        <begin position="640"/>
        <end position="650"/>
    </location>
</feature>
<feature type="coiled-coil region" evidence="3">
    <location>
        <begin position="835"/>
        <end position="943"/>
    </location>
</feature>
<dbReference type="SMART" id="SM00612">
    <property type="entry name" value="Kelch"/>
    <property type="match status" value="1"/>
</dbReference>
<keyword evidence="2" id="KW-0677">Repeat</keyword>
<dbReference type="Gene3D" id="2.120.10.80">
    <property type="entry name" value="Kelch-type beta propeller"/>
    <property type="match status" value="2"/>
</dbReference>
<evidence type="ECO:0000256" key="4">
    <source>
        <dbReference type="SAM" id="MobiDB-lite"/>
    </source>
</evidence>
<feature type="region of interest" description="Disordered" evidence="4">
    <location>
        <begin position="724"/>
        <end position="745"/>
    </location>
</feature>
<evidence type="ECO:0000313" key="5">
    <source>
        <dbReference type="EMBL" id="KAJ1970174.1"/>
    </source>
</evidence>
<name>A0A9W8AVF2_9FUNG</name>
<feature type="compositionally biased region" description="Polar residues" evidence="4">
    <location>
        <begin position="388"/>
        <end position="405"/>
    </location>
</feature>
<feature type="compositionally biased region" description="Polar residues" evidence="4">
    <location>
        <begin position="1289"/>
        <end position="1309"/>
    </location>
</feature>
<evidence type="ECO:0000256" key="2">
    <source>
        <dbReference type="ARBA" id="ARBA00022737"/>
    </source>
</evidence>
<accession>A0A9W8AVF2</accession>
<evidence type="ECO:0000313" key="6">
    <source>
        <dbReference type="Proteomes" id="UP001150925"/>
    </source>
</evidence>